<evidence type="ECO:0000256" key="1">
    <source>
        <dbReference type="SAM" id="Phobius"/>
    </source>
</evidence>
<reference evidence="2 3" key="1">
    <citation type="submission" date="2019-05" db="EMBL/GenBank/DDBJ databases">
        <title>Draft genome sequence of Actinomadura sp. 14C53.</title>
        <authorList>
            <person name="Saricaoglu S."/>
            <person name="Isik K."/>
        </authorList>
    </citation>
    <scope>NUCLEOTIDE SEQUENCE [LARGE SCALE GENOMIC DNA]</scope>
    <source>
        <strain evidence="2 3">14C53</strain>
    </source>
</reference>
<keyword evidence="1" id="KW-1133">Transmembrane helix</keyword>
<dbReference type="Proteomes" id="UP000309174">
    <property type="component" value="Unassembled WGS sequence"/>
</dbReference>
<feature type="transmembrane region" description="Helical" evidence="1">
    <location>
        <begin position="7"/>
        <end position="29"/>
    </location>
</feature>
<dbReference type="RefSeq" id="WP_138646814.1">
    <property type="nucleotide sequence ID" value="NZ_VCKW01000105.1"/>
</dbReference>
<keyword evidence="1" id="KW-0812">Transmembrane</keyword>
<evidence type="ECO:0000313" key="3">
    <source>
        <dbReference type="Proteomes" id="UP000309174"/>
    </source>
</evidence>
<name>A0A5C4JAX9_9ACTN</name>
<dbReference type="EMBL" id="VCKW01000105">
    <property type="protein sequence ID" value="TMQ96803.1"/>
    <property type="molecule type" value="Genomic_DNA"/>
</dbReference>
<protein>
    <submittedName>
        <fullName evidence="2">Uncharacterized protein</fullName>
    </submittedName>
</protein>
<dbReference type="Pfam" id="PF15956">
    <property type="entry name" value="DUF4760"/>
    <property type="match status" value="1"/>
</dbReference>
<keyword evidence="3" id="KW-1185">Reference proteome</keyword>
<dbReference type="AlphaFoldDB" id="A0A5C4JAX9"/>
<gene>
    <name evidence="2" type="ORF">ETD83_20825</name>
</gene>
<sequence>MGRALEMIVAASTIISSTTAVIALLLVWFQLRTQSRQLRQVALAGLHEELLSAEMQRAIRAICQFNPQELEIPRSERILEQVELILNRYDLIGMRVKCRVIPKSQAISSEWQVVLRIDHQLRQFIDAERQRRNGGPYKPGFEWLVTEARNYKLRHYPDTQIRPFRRIFNEQRSMTGNGAT</sequence>
<proteinExistence type="predicted"/>
<dbReference type="InterPro" id="IPR031876">
    <property type="entry name" value="DUF4760"/>
</dbReference>
<evidence type="ECO:0000313" key="2">
    <source>
        <dbReference type="EMBL" id="TMQ96803.1"/>
    </source>
</evidence>
<comment type="caution">
    <text evidence="2">The sequence shown here is derived from an EMBL/GenBank/DDBJ whole genome shotgun (WGS) entry which is preliminary data.</text>
</comment>
<accession>A0A5C4JAX9</accession>
<keyword evidence="1" id="KW-0472">Membrane</keyword>
<organism evidence="2 3">
    <name type="scientific">Actinomadura soli</name>
    <dbReference type="NCBI Taxonomy" id="2508997"/>
    <lineage>
        <taxon>Bacteria</taxon>
        <taxon>Bacillati</taxon>
        <taxon>Actinomycetota</taxon>
        <taxon>Actinomycetes</taxon>
        <taxon>Streptosporangiales</taxon>
        <taxon>Thermomonosporaceae</taxon>
        <taxon>Actinomadura</taxon>
    </lineage>
</organism>